<dbReference type="EMBL" id="JXLB01000021">
    <property type="protein sequence ID" value="OJG78904.1"/>
    <property type="molecule type" value="Genomic_DNA"/>
</dbReference>
<dbReference type="PANTHER" id="PTHR35146">
    <property type="entry name" value="UPF0178 PROTEIN YAII"/>
    <property type="match status" value="1"/>
</dbReference>
<dbReference type="NCBIfam" id="NF001095">
    <property type="entry name" value="PRK00124.1"/>
    <property type="match status" value="1"/>
</dbReference>
<accession>A0A1L8WCY9</accession>
<evidence type="ECO:0000313" key="4">
    <source>
        <dbReference type="Proteomes" id="UP000182152"/>
    </source>
</evidence>
<dbReference type="Proteomes" id="UP000182152">
    <property type="component" value="Unassembled WGS sequence"/>
</dbReference>
<dbReference type="InterPro" id="IPR003791">
    <property type="entry name" value="UPF0178"/>
</dbReference>
<dbReference type="STRING" id="150033.RV14_GL001072"/>
<evidence type="ECO:0000256" key="2">
    <source>
        <dbReference type="HAMAP-Rule" id="MF_00489"/>
    </source>
</evidence>
<name>A0A1L8WCY9_9ENTE</name>
<protein>
    <recommendedName>
        <fullName evidence="2">UPF0178 protein RV14_GL001072</fullName>
    </recommendedName>
</protein>
<evidence type="ECO:0000313" key="3">
    <source>
        <dbReference type="EMBL" id="OJG78904.1"/>
    </source>
</evidence>
<dbReference type="Pfam" id="PF02639">
    <property type="entry name" value="DUF188"/>
    <property type="match status" value="1"/>
</dbReference>
<comment type="similarity">
    <text evidence="1 2">Belongs to the UPF0178 family.</text>
</comment>
<reference evidence="3 4" key="1">
    <citation type="submission" date="2014-12" db="EMBL/GenBank/DDBJ databases">
        <title>Draft genome sequences of 29 type strains of Enterococci.</title>
        <authorList>
            <person name="Zhong Z."/>
            <person name="Sun Z."/>
            <person name="Liu W."/>
            <person name="Zhang W."/>
            <person name="Zhang H."/>
        </authorList>
    </citation>
    <scope>NUCLEOTIDE SEQUENCE [LARGE SCALE GENOMIC DNA]</scope>
    <source>
        <strain evidence="3 4">DSM 15687</strain>
    </source>
</reference>
<sequence length="164" mass="18546">MEHGKRGRQDMRIIIDGDGSPVKEDVIEIAYSYQLEVIIVTSLAHYTQKSYPTYVHFIYVDQGLDSADYKIVGMIRTGDLLITQDYGLASLVLPKGVRVFHQTGKEFHATTIDVLLEQRYQSGKLRKAGLKTKGPKPFTLYDHQKFRQVFVKALDQAGLSPISN</sequence>
<comment type="caution">
    <text evidence="3">The sequence shown here is derived from an EMBL/GenBank/DDBJ whole genome shotgun (WGS) entry which is preliminary data.</text>
</comment>
<gene>
    <name evidence="3" type="ORF">RV14_GL001072</name>
</gene>
<evidence type="ECO:0000256" key="1">
    <source>
        <dbReference type="ARBA" id="ARBA00008522"/>
    </source>
</evidence>
<dbReference type="PANTHER" id="PTHR35146:SF1">
    <property type="entry name" value="UPF0178 PROTEIN YAII"/>
    <property type="match status" value="1"/>
</dbReference>
<proteinExistence type="inferred from homology"/>
<dbReference type="AlphaFoldDB" id="A0A1L8WCY9"/>
<organism evidence="3 4">
    <name type="scientific">Enterococcus ratti</name>
    <dbReference type="NCBI Taxonomy" id="150033"/>
    <lineage>
        <taxon>Bacteria</taxon>
        <taxon>Bacillati</taxon>
        <taxon>Bacillota</taxon>
        <taxon>Bacilli</taxon>
        <taxon>Lactobacillales</taxon>
        <taxon>Enterococcaceae</taxon>
        <taxon>Enterococcus</taxon>
    </lineage>
</organism>
<keyword evidence="4" id="KW-1185">Reference proteome</keyword>
<dbReference type="HAMAP" id="MF_00489">
    <property type="entry name" value="UPF0178"/>
    <property type="match status" value="1"/>
</dbReference>